<reference evidence="6 7" key="1">
    <citation type="submission" date="2023-02" db="EMBL/GenBank/DDBJ databases">
        <authorList>
            <person name="Maleckis M."/>
        </authorList>
    </citation>
    <scope>NUCLEOTIDE SEQUENCE [LARGE SCALE GENOMIC DNA]</scope>
    <source>
        <strain evidence="6 7">P8-A2</strain>
    </source>
</reference>
<dbReference type="InterPro" id="IPR011251">
    <property type="entry name" value="Luciferase-like_dom"/>
</dbReference>
<organism evidence="6 7">
    <name type="scientific">Streptomyces mirabilis</name>
    <dbReference type="NCBI Taxonomy" id="68239"/>
    <lineage>
        <taxon>Bacteria</taxon>
        <taxon>Bacillati</taxon>
        <taxon>Actinomycetota</taxon>
        <taxon>Actinomycetes</taxon>
        <taxon>Kitasatosporales</taxon>
        <taxon>Streptomycetaceae</taxon>
        <taxon>Streptomyces</taxon>
    </lineage>
</organism>
<dbReference type="InterPro" id="IPR050172">
    <property type="entry name" value="SsuD_RutA_monooxygenase"/>
</dbReference>
<keyword evidence="1" id="KW-0285">Flavoprotein</keyword>
<evidence type="ECO:0000259" key="5">
    <source>
        <dbReference type="Pfam" id="PF00296"/>
    </source>
</evidence>
<dbReference type="PANTHER" id="PTHR42847:SF4">
    <property type="entry name" value="ALKANESULFONATE MONOOXYGENASE-RELATED"/>
    <property type="match status" value="1"/>
</dbReference>
<evidence type="ECO:0000313" key="6">
    <source>
        <dbReference type="EMBL" id="MDU9001118.1"/>
    </source>
</evidence>
<evidence type="ECO:0000256" key="2">
    <source>
        <dbReference type="ARBA" id="ARBA00022643"/>
    </source>
</evidence>
<evidence type="ECO:0000256" key="3">
    <source>
        <dbReference type="ARBA" id="ARBA00023002"/>
    </source>
</evidence>
<dbReference type="EMBL" id="JARAKF010000002">
    <property type="protein sequence ID" value="MDU9001118.1"/>
    <property type="molecule type" value="Genomic_DNA"/>
</dbReference>
<dbReference type="Gene3D" id="3.20.20.30">
    <property type="entry name" value="Luciferase-like domain"/>
    <property type="match status" value="1"/>
</dbReference>
<evidence type="ECO:0000313" key="7">
    <source>
        <dbReference type="Proteomes" id="UP001257627"/>
    </source>
</evidence>
<keyword evidence="4" id="KW-0503">Monooxygenase</keyword>
<evidence type="ECO:0000256" key="1">
    <source>
        <dbReference type="ARBA" id="ARBA00022630"/>
    </source>
</evidence>
<accession>A0ABU3V4L4</accession>
<feature type="domain" description="Luciferase-like" evidence="5">
    <location>
        <begin position="12"/>
        <end position="241"/>
    </location>
</feature>
<dbReference type="SUPFAM" id="SSF51679">
    <property type="entry name" value="Bacterial luciferase-like"/>
    <property type="match status" value="1"/>
</dbReference>
<keyword evidence="7" id="KW-1185">Reference proteome</keyword>
<comment type="caution">
    <text evidence="6">The sequence shown here is derived from an EMBL/GenBank/DDBJ whole genome shotgun (WGS) entry which is preliminary data.</text>
</comment>
<keyword evidence="2" id="KW-0288">FMN</keyword>
<dbReference type="InterPro" id="IPR019921">
    <property type="entry name" value="Lucif-like_OxRdtase_Rv2161c"/>
</dbReference>
<dbReference type="Pfam" id="PF00296">
    <property type="entry name" value="Bac_luciferase"/>
    <property type="match status" value="1"/>
</dbReference>
<dbReference type="InterPro" id="IPR036661">
    <property type="entry name" value="Luciferase-like_sf"/>
</dbReference>
<dbReference type="RefSeq" id="WP_316738348.1">
    <property type="nucleotide sequence ID" value="NZ_JARAKF010000002.1"/>
</dbReference>
<keyword evidence="3" id="KW-0560">Oxidoreductase</keyword>
<evidence type="ECO:0000256" key="4">
    <source>
        <dbReference type="ARBA" id="ARBA00023033"/>
    </source>
</evidence>
<dbReference type="NCBIfam" id="TIGR03619">
    <property type="entry name" value="F420_Rv2161c"/>
    <property type="match status" value="1"/>
</dbReference>
<dbReference type="Proteomes" id="UP001257627">
    <property type="component" value="Unassembled WGS sequence"/>
</dbReference>
<proteinExistence type="predicted"/>
<name>A0ABU3V4L4_9ACTN</name>
<protein>
    <submittedName>
        <fullName evidence="6">LLM class F420-dependent oxidoreductase</fullName>
    </submittedName>
</protein>
<dbReference type="PANTHER" id="PTHR42847">
    <property type="entry name" value="ALKANESULFONATE MONOOXYGENASE"/>
    <property type="match status" value="1"/>
</dbReference>
<sequence length="296" mass="30961">MRVGLHALGIGDGARPKVIRAVATAAETHGFARLWCGEHVVLVDAPASRYPYSVDGRIAVPADADWLDPLLALTFAAAVTSRIELATGVLLLPEHNPIVVAKQAATLDVLSAGRFSLGVGVGWSAEEFAALGVPFASRGRRAEEYLAAMRTIWAEDPASFTGEFTRFDAIRVNPKPLRGGRLPVVVGGNSDAALRRAVTLADGWYGFNVPAAEVPARIAVLADECARHGRAFDELTVAVALSDGTPEHLAALGAAGVTELVVVGAPPSAPEAAAIWVAEIAQTWIRPEEQSGQSGP</sequence>
<gene>
    <name evidence="6" type="ORF">PU648_54480</name>
</gene>